<reference evidence="2" key="1">
    <citation type="submission" date="2019-08" db="EMBL/GenBank/DDBJ databases">
        <authorList>
            <person name="Kucharzyk K."/>
            <person name="Murdoch R.W."/>
            <person name="Higgins S."/>
            <person name="Loffler F."/>
        </authorList>
    </citation>
    <scope>NUCLEOTIDE SEQUENCE</scope>
</reference>
<protein>
    <submittedName>
        <fullName evidence="2">Uncharacterized protein</fullName>
    </submittedName>
</protein>
<keyword evidence="1" id="KW-0472">Membrane</keyword>
<keyword evidence="1" id="KW-1133">Transmembrane helix</keyword>
<evidence type="ECO:0000256" key="1">
    <source>
        <dbReference type="SAM" id="Phobius"/>
    </source>
</evidence>
<accession>A0A644WM05</accession>
<gene>
    <name evidence="2" type="ORF">SDC9_50816</name>
</gene>
<feature type="transmembrane region" description="Helical" evidence="1">
    <location>
        <begin position="17"/>
        <end position="36"/>
    </location>
</feature>
<dbReference type="EMBL" id="VSSQ01001047">
    <property type="protein sequence ID" value="MPM04538.1"/>
    <property type="molecule type" value="Genomic_DNA"/>
</dbReference>
<name>A0A644WM05_9ZZZZ</name>
<feature type="transmembrane region" description="Helical" evidence="1">
    <location>
        <begin position="48"/>
        <end position="68"/>
    </location>
</feature>
<evidence type="ECO:0000313" key="2">
    <source>
        <dbReference type="EMBL" id="MPM04538.1"/>
    </source>
</evidence>
<dbReference type="AlphaFoldDB" id="A0A644WM05"/>
<sequence>MQGGSLISKMSNHLGKLFLLSVTPSQTLLHVIIAFYQQLDLTGICFQIYVFLLLELLTHLLGLHHPFLQFLDKTRDGMNHGLECLVSFGDGMGEQILHLDIALLGEGFQ</sequence>
<organism evidence="2">
    <name type="scientific">bioreactor metagenome</name>
    <dbReference type="NCBI Taxonomy" id="1076179"/>
    <lineage>
        <taxon>unclassified sequences</taxon>
        <taxon>metagenomes</taxon>
        <taxon>ecological metagenomes</taxon>
    </lineage>
</organism>
<comment type="caution">
    <text evidence="2">The sequence shown here is derived from an EMBL/GenBank/DDBJ whole genome shotgun (WGS) entry which is preliminary data.</text>
</comment>
<keyword evidence="1" id="KW-0812">Transmembrane</keyword>
<proteinExistence type="predicted"/>